<reference evidence="5 6" key="1">
    <citation type="submission" date="2023-07" db="EMBL/GenBank/DDBJ databases">
        <title>Genomic Encyclopedia of Type Strains, Phase IV (KMG-IV): sequencing the most valuable type-strain genomes for metagenomic binning, comparative biology and taxonomic classification.</title>
        <authorList>
            <person name="Goeker M."/>
        </authorList>
    </citation>
    <scope>NUCLEOTIDE SEQUENCE [LARGE SCALE GENOMIC DNA]</scope>
    <source>
        <strain evidence="5 6">DSM 12751</strain>
    </source>
</reference>
<proteinExistence type="predicted"/>
<dbReference type="SUPFAM" id="SSF46689">
    <property type="entry name" value="Homeodomain-like"/>
    <property type="match status" value="1"/>
</dbReference>
<accession>A0ABT9VWH5</accession>
<evidence type="ECO:0000256" key="2">
    <source>
        <dbReference type="ARBA" id="ARBA00023125"/>
    </source>
</evidence>
<gene>
    <name evidence="5" type="ORF">J2S11_001243</name>
</gene>
<dbReference type="Gene3D" id="1.10.10.60">
    <property type="entry name" value="Homeodomain-like"/>
    <property type="match status" value="1"/>
</dbReference>
<dbReference type="InterPro" id="IPR018060">
    <property type="entry name" value="HTH_AraC"/>
</dbReference>
<evidence type="ECO:0000259" key="4">
    <source>
        <dbReference type="PROSITE" id="PS01124"/>
    </source>
</evidence>
<dbReference type="PANTHER" id="PTHR46796">
    <property type="entry name" value="HTH-TYPE TRANSCRIPTIONAL ACTIVATOR RHAS-RELATED"/>
    <property type="match status" value="1"/>
</dbReference>
<keyword evidence="3" id="KW-0804">Transcription</keyword>
<evidence type="ECO:0000313" key="5">
    <source>
        <dbReference type="EMBL" id="MDQ0165343.1"/>
    </source>
</evidence>
<dbReference type="SMART" id="SM00342">
    <property type="entry name" value="HTH_ARAC"/>
    <property type="match status" value="1"/>
</dbReference>
<dbReference type="EMBL" id="JAUSTY010000004">
    <property type="protein sequence ID" value="MDQ0165343.1"/>
    <property type="molecule type" value="Genomic_DNA"/>
</dbReference>
<dbReference type="PROSITE" id="PS01124">
    <property type="entry name" value="HTH_ARAC_FAMILY_2"/>
    <property type="match status" value="1"/>
</dbReference>
<keyword evidence="2" id="KW-0238">DNA-binding</keyword>
<dbReference type="InterPro" id="IPR046532">
    <property type="entry name" value="DUF6597"/>
</dbReference>
<organism evidence="5 6">
    <name type="scientific">Caldalkalibacillus horti</name>
    <dbReference type="NCBI Taxonomy" id="77523"/>
    <lineage>
        <taxon>Bacteria</taxon>
        <taxon>Bacillati</taxon>
        <taxon>Bacillota</taxon>
        <taxon>Bacilli</taxon>
        <taxon>Bacillales</taxon>
        <taxon>Bacillaceae</taxon>
        <taxon>Caldalkalibacillus</taxon>
    </lineage>
</organism>
<evidence type="ECO:0000256" key="1">
    <source>
        <dbReference type="ARBA" id="ARBA00023015"/>
    </source>
</evidence>
<dbReference type="InterPro" id="IPR009057">
    <property type="entry name" value="Homeodomain-like_sf"/>
</dbReference>
<protein>
    <submittedName>
        <fullName evidence="5">AraC-like DNA-binding protein</fullName>
    </submittedName>
</protein>
<dbReference type="Pfam" id="PF20240">
    <property type="entry name" value="DUF6597"/>
    <property type="match status" value="1"/>
</dbReference>
<keyword evidence="1" id="KW-0805">Transcription regulation</keyword>
<keyword evidence="6" id="KW-1185">Reference proteome</keyword>
<dbReference type="RefSeq" id="WP_307392330.1">
    <property type="nucleotide sequence ID" value="NZ_BAAADK010000045.1"/>
</dbReference>
<comment type="caution">
    <text evidence="5">The sequence shown here is derived from an EMBL/GenBank/DDBJ whole genome shotgun (WGS) entry which is preliminary data.</text>
</comment>
<dbReference type="InterPro" id="IPR050204">
    <property type="entry name" value="AraC_XylS_family_regulators"/>
</dbReference>
<dbReference type="Proteomes" id="UP001235840">
    <property type="component" value="Unassembled WGS sequence"/>
</dbReference>
<sequence>MVKDMNSSSTRGILRAAAGKEKFTLSRFEPDSTLKPFVEHYWVIRFNLQDESPYTQKVLSYPNVHLAFEQDEEGRRALVYGIPRKPFVRELSGVGHVLGIKFHAGGFYPFWLQDVSLLTGTTIGASRVFGQEGEAWLDAILDAGSDAAMATVAENVLLERLPESDLQAELSTAIVQETLNDRTIIKVEQLSTRTGLSIRQLQRLFRKYIGVTPKWVIKRFRLQEAAERLERDESLQWAEIAVQLGYFDQAHFIKDFKAVIGQSPNTYRQHLDTQ</sequence>
<evidence type="ECO:0000313" key="6">
    <source>
        <dbReference type="Proteomes" id="UP001235840"/>
    </source>
</evidence>
<name>A0ABT9VWH5_9BACI</name>
<evidence type="ECO:0000256" key="3">
    <source>
        <dbReference type="ARBA" id="ARBA00023163"/>
    </source>
</evidence>
<dbReference type="Pfam" id="PF12833">
    <property type="entry name" value="HTH_18"/>
    <property type="match status" value="1"/>
</dbReference>
<feature type="domain" description="HTH araC/xylS-type" evidence="4">
    <location>
        <begin position="169"/>
        <end position="270"/>
    </location>
</feature>